<evidence type="ECO:0000313" key="1">
    <source>
        <dbReference type="EMBL" id="PFX31286.1"/>
    </source>
</evidence>
<protein>
    <submittedName>
        <fullName evidence="1">Uncharacterized protein</fullName>
    </submittedName>
</protein>
<gene>
    <name evidence="1" type="ORF">AWC38_SpisGene3905</name>
</gene>
<dbReference type="AlphaFoldDB" id="A0A2B4SPI7"/>
<dbReference type="Proteomes" id="UP000225706">
    <property type="component" value="Unassembled WGS sequence"/>
</dbReference>
<dbReference type="EMBL" id="LSMT01000038">
    <property type="protein sequence ID" value="PFX31286.1"/>
    <property type="molecule type" value="Genomic_DNA"/>
</dbReference>
<name>A0A2B4SPI7_STYPI</name>
<dbReference type="OrthoDB" id="5954448at2759"/>
<reference evidence="2" key="1">
    <citation type="journal article" date="2017" name="bioRxiv">
        <title>Comparative analysis of the genomes of Stylophora pistillata and Acropora digitifera provides evidence for extensive differences between species of corals.</title>
        <authorList>
            <person name="Voolstra C.R."/>
            <person name="Li Y."/>
            <person name="Liew Y.J."/>
            <person name="Baumgarten S."/>
            <person name="Zoccola D."/>
            <person name="Flot J.-F."/>
            <person name="Tambutte S."/>
            <person name="Allemand D."/>
            <person name="Aranda M."/>
        </authorList>
    </citation>
    <scope>NUCLEOTIDE SEQUENCE [LARGE SCALE GENOMIC DNA]</scope>
</reference>
<evidence type="ECO:0000313" key="2">
    <source>
        <dbReference type="Proteomes" id="UP000225706"/>
    </source>
</evidence>
<accession>A0A2B4SPI7</accession>
<sequence length="569" mass="64075">MSFTGSSQAIVYPNMISAPDKPTKVFEGDTVSFRWHYNLGDLKDDLYEVVFGIWKSPGFLKTKLIALNSSGFSFTRPNQSSVGWAGNLTASIAVFELHYVTLEDDKTYGILIDYGIQYTPLTDTVELQVESIHVCSNYPETVMVNSGLDATLFYNRSTYENENDFRGYRAEKNSLQFAHMTKNESKGACSAPRSDICVKRKIEFQKDNQTHLLLVKIFNTTVNDSGMYVVWARFSSSEKLHPNEKTAKCLKVIHVKVEDVCSNYPETVMVNSGLDATLFYNRSTYENENDFRGYRAEKNSLQFAHMTKNESKGACSAPRSDICVKRKIEFQKDNQTHLLLVKIFNTTVNDSGMYVVWARFSSSEKLHPNEKTAKCLKVIHVKVEGDVCSNFPETVTVNSGLDAALFYNISTYENGEHFRVYHAEKDSLQFAHMTKGESKGDCSGPHSDICVKRKIEFRKDNQMHLLVVKIFNTTVNDSGQYSVWARFSSTEKLHPNEKTAKCLKVIQVKVEDNFTETWTSSTPQSTQVYNSSSSSSSGANGLLTSVEAFNELLTSAGELCGKHGEQKHT</sequence>
<keyword evidence="2" id="KW-1185">Reference proteome</keyword>
<proteinExistence type="predicted"/>
<organism evidence="1 2">
    <name type="scientific">Stylophora pistillata</name>
    <name type="common">Smooth cauliflower coral</name>
    <dbReference type="NCBI Taxonomy" id="50429"/>
    <lineage>
        <taxon>Eukaryota</taxon>
        <taxon>Metazoa</taxon>
        <taxon>Cnidaria</taxon>
        <taxon>Anthozoa</taxon>
        <taxon>Hexacorallia</taxon>
        <taxon>Scleractinia</taxon>
        <taxon>Astrocoeniina</taxon>
        <taxon>Pocilloporidae</taxon>
        <taxon>Stylophora</taxon>
    </lineage>
</organism>
<comment type="caution">
    <text evidence="1">The sequence shown here is derived from an EMBL/GenBank/DDBJ whole genome shotgun (WGS) entry which is preliminary data.</text>
</comment>